<dbReference type="Proteomes" id="UP000243515">
    <property type="component" value="Unassembled WGS sequence"/>
</dbReference>
<evidence type="ECO:0000256" key="5">
    <source>
        <dbReference type="ARBA" id="ARBA00023136"/>
    </source>
</evidence>
<dbReference type="Pfam" id="PF06624">
    <property type="entry name" value="RAMP4"/>
    <property type="match status" value="1"/>
</dbReference>
<comment type="caution">
    <text evidence="7">The sequence shown here is derived from an EMBL/GenBank/DDBJ whole genome shotgun (WGS) entry which is preliminary data.</text>
</comment>
<comment type="subcellular location">
    <subcellularLocation>
        <location evidence="6">Membrane</location>
        <topology evidence="6">Single-pass membrane protein</topology>
    </subcellularLocation>
    <subcellularLocation>
        <location evidence="6">Endoplasmic reticulum membrane</location>
        <topology evidence="6">Single-pass membrane protein</topology>
    </subcellularLocation>
</comment>
<organism evidence="7 8">
    <name type="scientific">Elaphomyces granulatus</name>
    <dbReference type="NCBI Taxonomy" id="519963"/>
    <lineage>
        <taxon>Eukaryota</taxon>
        <taxon>Fungi</taxon>
        <taxon>Dikarya</taxon>
        <taxon>Ascomycota</taxon>
        <taxon>Pezizomycotina</taxon>
        <taxon>Eurotiomycetes</taxon>
        <taxon>Eurotiomycetidae</taxon>
        <taxon>Eurotiales</taxon>
        <taxon>Elaphomycetaceae</taxon>
        <taxon>Elaphomyces</taxon>
    </lineage>
</organism>
<comment type="function">
    <text evidence="6">Interacts with target proteins during translocation into the lumen of the endoplasmic reticulum. Protects unfolded target proteins against degradation and facilitate correct glycosylation.</text>
</comment>
<keyword evidence="3 6" id="KW-0256">Endoplasmic reticulum</keyword>
<keyword evidence="4 6" id="KW-1133">Transmembrane helix</keyword>
<feature type="transmembrane region" description="Helical" evidence="6">
    <location>
        <begin position="58"/>
        <end position="77"/>
    </location>
</feature>
<evidence type="ECO:0000256" key="1">
    <source>
        <dbReference type="ARBA" id="ARBA00005500"/>
    </source>
</evidence>
<keyword evidence="5 6" id="KW-0472">Membrane</keyword>
<evidence type="ECO:0000313" key="8">
    <source>
        <dbReference type="Proteomes" id="UP000243515"/>
    </source>
</evidence>
<evidence type="ECO:0000256" key="3">
    <source>
        <dbReference type="ARBA" id="ARBA00022824"/>
    </source>
</evidence>
<keyword evidence="8" id="KW-1185">Reference proteome</keyword>
<keyword evidence="2 6" id="KW-0812">Transmembrane</keyword>
<dbReference type="GO" id="GO:0005789">
    <property type="term" value="C:endoplasmic reticulum membrane"/>
    <property type="evidence" value="ECO:0007669"/>
    <property type="project" value="UniProtKB-SubCell"/>
</dbReference>
<name>A0A232LTC4_9EURO</name>
<dbReference type="OrthoDB" id="16679at2759"/>
<dbReference type="InterPro" id="IPR010580">
    <property type="entry name" value="ER_stress-assoc"/>
</dbReference>
<dbReference type="EMBL" id="NPHW01004868">
    <property type="protein sequence ID" value="OXV07423.1"/>
    <property type="molecule type" value="Genomic_DNA"/>
</dbReference>
<comment type="similarity">
    <text evidence="1 6">Belongs to the RAMP4 family.</text>
</comment>
<gene>
    <name evidence="7" type="ORF">Egran_04812</name>
</gene>
<protein>
    <recommendedName>
        <fullName evidence="6">Stress-associated endoplasmic reticulum protein</fullName>
    </recommendedName>
</protein>
<evidence type="ECO:0000256" key="6">
    <source>
        <dbReference type="RuleBase" id="RU364120"/>
    </source>
</evidence>
<proteinExistence type="inferred from homology"/>
<accession>A0A232LTC4</accession>
<evidence type="ECO:0000256" key="2">
    <source>
        <dbReference type="ARBA" id="ARBA00022692"/>
    </source>
</evidence>
<reference evidence="7 8" key="1">
    <citation type="journal article" date="2015" name="Environ. Microbiol.">
        <title>Metagenome sequence of Elaphomyces granulatus from sporocarp tissue reveals Ascomycota ectomycorrhizal fingerprints of genome expansion and a Proteobacteria-rich microbiome.</title>
        <authorList>
            <person name="Quandt C.A."/>
            <person name="Kohler A."/>
            <person name="Hesse C.N."/>
            <person name="Sharpton T.J."/>
            <person name="Martin F."/>
            <person name="Spatafora J.W."/>
        </authorList>
    </citation>
    <scope>NUCLEOTIDE SEQUENCE [LARGE SCALE GENOMIC DNA]</scope>
    <source>
        <strain evidence="7 8">OSC145934</strain>
    </source>
</reference>
<dbReference type="AlphaFoldDB" id="A0A232LTC4"/>
<evidence type="ECO:0000313" key="7">
    <source>
        <dbReference type="EMBL" id="OXV07423.1"/>
    </source>
</evidence>
<sequence length="94" mass="11003">MVNKVQFTDLARSLLLWQTQTPKQRMANEKFAKHEASKRGKHENIVKSKREVKSPISTGWIVLLAFVICGGLVFELLRLLPQIWSFIVSFYNRW</sequence>
<evidence type="ECO:0000256" key="4">
    <source>
        <dbReference type="ARBA" id="ARBA00022989"/>
    </source>
</evidence>